<dbReference type="EnsemblPlants" id="Zm00001eb226610_T001">
    <property type="protein sequence ID" value="Zm00001eb226610_P001"/>
    <property type="gene ID" value="Zm00001eb226610"/>
</dbReference>
<name>A0A804PCM4_MAIZE</name>
<dbReference type="AlphaFoldDB" id="A0A804PCM4"/>
<protein>
    <submittedName>
        <fullName evidence="1">Uncharacterized protein</fullName>
    </submittedName>
</protein>
<dbReference type="Proteomes" id="UP000007305">
    <property type="component" value="Chromosome 5"/>
</dbReference>
<reference evidence="1" key="3">
    <citation type="submission" date="2021-05" db="UniProtKB">
        <authorList>
            <consortium name="EnsemblPlants"/>
        </authorList>
    </citation>
    <scope>IDENTIFICATION</scope>
    <source>
        <strain evidence="1">cv. B73</strain>
    </source>
</reference>
<evidence type="ECO:0000313" key="1">
    <source>
        <dbReference type="EnsemblPlants" id="Zm00001eb226610_P001"/>
    </source>
</evidence>
<dbReference type="InParanoid" id="A0A804PCM4"/>
<keyword evidence="2" id="KW-1185">Reference proteome</keyword>
<organism evidence="1 2">
    <name type="scientific">Zea mays</name>
    <name type="common">Maize</name>
    <dbReference type="NCBI Taxonomy" id="4577"/>
    <lineage>
        <taxon>Eukaryota</taxon>
        <taxon>Viridiplantae</taxon>
        <taxon>Streptophyta</taxon>
        <taxon>Embryophyta</taxon>
        <taxon>Tracheophyta</taxon>
        <taxon>Spermatophyta</taxon>
        <taxon>Magnoliopsida</taxon>
        <taxon>Liliopsida</taxon>
        <taxon>Poales</taxon>
        <taxon>Poaceae</taxon>
        <taxon>PACMAD clade</taxon>
        <taxon>Panicoideae</taxon>
        <taxon>Andropogonodae</taxon>
        <taxon>Andropogoneae</taxon>
        <taxon>Tripsacinae</taxon>
        <taxon>Zea</taxon>
    </lineage>
</organism>
<reference evidence="1" key="2">
    <citation type="submission" date="2019-07" db="EMBL/GenBank/DDBJ databases">
        <authorList>
            <person name="Seetharam A."/>
            <person name="Woodhouse M."/>
            <person name="Cannon E."/>
        </authorList>
    </citation>
    <scope>NUCLEOTIDE SEQUENCE [LARGE SCALE GENOMIC DNA]</scope>
    <source>
        <strain evidence="1">cv. B73</strain>
    </source>
</reference>
<evidence type="ECO:0000313" key="2">
    <source>
        <dbReference type="Proteomes" id="UP000007305"/>
    </source>
</evidence>
<dbReference type="Gramene" id="Zm00001eb226610_T001">
    <property type="protein sequence ID" value="Zm00001eb226610_P001"/>
    <property type="gene ID" value="Zm00001eb226610"/>
</dbReference>
<reference evidence="2" key="1">
    <citation type="journal article" date="2009" name="Science">
        <title>The B73 maize genome: complexity, diversity, and dynamics.</title>
        <authorList>
            <person name="Schnable P.S."/>
            <person name="Ware D."/>
            <person name="Fulton R.S."/>
            <person name="Stein J.C."/>
            <person name="Wei F."/>
            <person name="Pasternak S."/>
            <person name="Liang C."/>
            <person name="Zhang J."/>
            <person name="Fulton L."/>
            <person name="Graves T.A."/>
            <person name="Minx P."/>
            <person name="Reily A.D."/>
            <person name="Courtney L."/>
            <person name="Kruchowski S.S."/>
            <person name="Tomlinson C."/>
            <person name="Strong C."/>
            <person name="Delehaunty K."/>
            <person name="Fronick C."/>
            <person name="Courtney B."/>
            <person name="Rock S.M."/>
            <person name="Belter E."/>
            <person name="Du F."/>
            <person name="Kim K."/>
            <person name="Abbott R.M."/>
            <person name="Cotton M."/>
            <person name="Levy A."/>
            <person name="Marchetto P."/>
            <person name="Ochoa K."/>
            <person name="Jackson S.M."/>
            <person name="Gillam B."/>
            <person name="Chen W."/>
            <person name="Yan L."/>
            <person name="Higginbotham J."/>
            <person name="Cardenas M."/>
            <person name="Waligorski J."/>
            <person name="Applebaum E."/>
            <person name="Phelps L."/>
            <person name="Falcone J."/>
            <person name="Kanchi K."/>
            <person name="Thane T."/>
            <person name="Scimone A."/>
            <person name="Thane N."/>
            <person name="Henke J."/>
            <person name="Wang T."/>
            <person name="Ruppert J."/>
            <person name="Shah N."/>
            <person name="Rotter K."/>
            <person name="Hodges J."/>
            <person name="Ingenthron E."/>
            <person name="Cordes M."/>
            <person name="Kohlberg S."/>
            <person name="Sgro J."/>
            <person name="Delgado B."/>
            <person name="Mead K."/>
            <person name="Chinwalla A."/>
            <person name="Leonard S."/>
            <person name="Crouse K."/>
            <person name="Collura K."/>
            <person name="Kudrna D."/>
            <person name="Currie J."/>
            <person name="He R."/>
            <person name="Angelova A."/>
            <person name="Rajasekar S."/>
            <person name="Mueller T."/>
            <person name="Lomeli R."/>
            <person name="Scara G."/>
            <person name="Ko A."/>
            <person name="Delaney K."/>
            <person name="Wissotski M."/>
            <person name="Lopez G."/>
            <person name="Campos D."/>
            <person name="Braidotti M."/>
            <person name="Ashley E."/>
            <person name="Golser W."/>
            <person name="Kim H."/>
            <person name="Lee S."/>
            <person name="Lin J."/>
            <person name="Dujmic Z."/>
            <person name="Kim W."/>
            <person name="Talag J."/>
            <person name="Zuccolo A."/>
            <person name="Fan C."/>
            <person name="Sebastian A."/>
            <person name="Kramer M."/>
            <person name="Spiegel L."/>
            <person name="Nascimento L."/>
            <person name="Zutavern T."/>
            <person name="Miller B."/>
            <person name="Ambroise C."/>
            <person name="Muller S."/>
            <person name="Spooner W."/>
            <person name="Narechania A."/>
            <person name="Ren L."/>
            <person name="Wei S."/>
            <person name="Kumari S."/>
            <person name="Faga B."/>
            <person name="Levy M.J."/>
            <person name="McMahan L."/>
            <person name="Van Buren P."/>
            <person name="Vaughn M.W."/>
            <person name="Ying K."/>
            <person name="Yeh C.-T."/>
            <person name="Emrich S.J."/>
            <person name="Jia Y."/>
            <person name="Kalyanaraman A."/>
            <person name="Hsia A.-P."/>
            <person name="Barbazuk W.B."/>
            <person name="Baucom R.S."/>
            <person name="Brutnell T.P."/>
            <person name="Carpita N.C."/>
            <person name="Chaparro C."/>
            <person name="Chia J.-M."/>
            <person name="Deragon J.-M."/>
            <person name="Estill J.C."/>
            <person name="Fu Y."/>
            <person name="Jeddeloh J.A."/>
            <person name="Han Y."/>
            <person name="Lee H."/>
            <person name="Li P."/>
            <person name="Lisch D.R."/>
            <person name="Liu S."/>
            <person name="Liu Z."/>
            <person name="Nagel D.H."/>
            <person name="McCann M.C."/>
            <person name="SanMiguel P."/>
            <person name="Myers A.M."/>
            <person name="Nettleton D."/>
            <person name="Nguyen J."/>
            <person name="Penning B.W."/>
            <person name="Ponnala L."/>
            <person name="Schneider K.L."/>
            <person name="Schwartz D.C."/>
            <person name="Sharma A."/>
            <person name="Soderlund C."/>
            <person name="Springer N.M."/>
            <person name="Sun Q."/>
            <person name="Wang H."/>
            <person name="Waterman M."/>
            <person name="Westerman R."/>
            <person name="Wolfgruber T.K."/>
            <person name="Yang L."/>
            <person name="Yu Y."/>
            <person name="Zhang L."/>
            <person name="Zhou S."/>
            <person name="Zhu Q."/>
            <person name="Bennetzen J.L."/>
            <person name="Dawe R.K."/>
            <person name="Jiang J."/>
            <person name="Jiang N."/>
            <person name="Presting G.G."/>
            <person name="Wessler S.R."/>
            <person name="Aluru S."/>
            <person name="Martienssen R.A."/>
            <person name="Clifton S.W."/>
            <person name="McCombie W.R."/>
            <person name="Wing R.A."/>
            <person name="Wilson R.K."/>
        </authorList>
    </citation>
    <scope>NUCLEOTIDE SEQUENCE [LARGE SCALE GENOMIC DNA]</scope>
    <source>
        <strain evidence="2">cv. B73</strain>
    </source>
</reference>
<sequence length="130" mass="13860">MRNRTRIYVASPGVNNDDDGAAQKQQTTDGLHGVLLTAQQNSKPAARGAVDAAAHFVEHPAHIGKEQGKELCVGLLFLDRRAGRRDLDAVAAGTAAFRQGAAQRGKRRSSLQGGCSAMEMWSGRAARRGH</sequence>
<proteinExistence type="predicted"/>
<accession>A0A804PCM4</accession>